<comment type="caution">
    <text evidence="1">The sequence shown here is derived from an EMBL/GenBank/DDBJ whole genome shotgun (WGS) entry which is preliminary data.</text>
</comment>
<evidence type="ECO:0000313" key="2">
    <source>
        <dbReference type="Proteomes" id="UP000078406"/>
    </source>
</evidence>
<protein>
    <submittedName>
        <fullName evidence="1">Uncharacterized protein</fullName>
    </submittedName>
</protein>
<accession>A0A177XZF0</accession>
<proteinExistence type="predicted"/>
<reference evidence="1 2" key="1">
    <citation type="journal article" date="2016" name="Syst. Appl. Microbiol.">
        <title>Vibrio bivalvicida sp. nov., a novel larval pathogen for bivalve molluscs reared in a hatchery.</title>
        <authorList>
            <person name="Dubert J."/>
            <person name="Romalde J.L."/>
            <person name="Prado S."/>
            <person name="Barja J.L."/>
        </authorList>
    </citation>
    <scope>NUCLEOTIDE SEQUENCE [LARGE SCALE GENOMIC DNA]</scope>
    <source>
        <strain evidence="1 2">605</strain>
    </source>
</reference>
<dbReference type="AlphaFoldDB" id="A0A177XZF0"/>
<organism evidence="1 2">
    <name type="scientific">Vibrio bivalvicida</name>
    <dbReference type="NCBI Taxonomy" id="1276888"/>
    <lineage>
        <taxon>Bacteria</taxon>
        <taxon>Pseudomonadati</taxon>
        <taxon>Pseudomonadota</taxon>
        <taxon>Gammaproteobacteria</taxon>
        <taxon>Vibrionales</taxon>
        <taxon>Vibrionaceae</taxon>
        <taxon>Vibrio</taxon>
        <taxon>Vibrio oreintalis group</taxon>
    </lineage>
</organism>
<sequence length="74" mass="8778">MSANVNIFIYQWLVLVFSKKRKRAFHDRNSAISCVKRIVPYKIEATKKEQRLSLKFTRTESDKKSPLLKRGQNH</sequence>
<gene>
    <name evidence="1" type="ORF">APB76_12250</name>
</gene>
<name>A0A177XZF0_9VIBR</name>
<dbReference type="Proteomes" id="UP000078406">
    <property type="component" value="Unassembled WGS sequence"/>
</dbReference>
<evidence type="ECO:0000313" key="1">
    <source>
        <dbReference type="EMBL" id="OAJ93979.1"/>
    </source>
</evidence>
<dbReference type="EMBL" id="LLEI02000032">
    <property type="protein sequence ID" value="OAJ93979.1"/>
    <property type="molecule type" value="Genomic_DNA"/>
</dbReference>